<evidence type="ECO:0000256" key="1">
    <source>
        <dbReference type="SAM" id="MobiDB-lite"/>
    </source>
</evidence>
<evidence type="ECO:0000313" key="2">
    <source>
        <dbReference type="EMBL" id="GIQ92868.1"/>
    </source>
</evidence>
<keyword evidence="3" id="KW-1185">Reference proteome</keyword>
<gene>
    <name evidence="2" type="ORF">KIPB_016901</name>
</gene>
<evidence type="ECO:0000313" key="3">
    <source>
        <dbReference type="Proteomes" id="UP000265618"/>
    </source>
</evidence>
<reference evidence="2 3" key="1">
    <citation type="journal article" date="2018" name="PLoS ONE">
        <title>The draft genome of Kipferlia bialata reveals reductive genome evolution in fornicate parasites.</title>
        <authorList>
            <person name="Tanifuji G."/>
            <person name="Takabayashi S."/>
            <person name="Kume K."/>
            <person name="Takagi M."/>
            <person name="Nakayama T."/>
            <person name="Kamikawa R."/>
            <person name="Inagaki Y."/>
            <person name="Hashimoto T."/>
        </authorList>
    </citation>
    <scope>NUCLEOTIDE SEQUENCE [LARGE SCALE GENOMIC DNA]</scope>
    <source>
        <strain evidence="2">NY0173</strain>
    </source>
</reference>
<accession>A0A9K3DBV1</accession>
<protein>
    <submittedName>
        <fullName evidence="2">Uncharacterized protein</fullName>
    </submittedName>
</protein>
<dbReference type="Proteomes" id="UP000265618">
    <property type="component" value="Unassembled WGS sequence"/>
</dbReference>
<feature type="region of interest" description="Disordered" evidence="1">
    <location>
        <begin position="1"/>
        <end position="31"/>
    </location>
</feature>
<sequence length="31" mass="3383">MSEPTPEPGESFQPFWNSSSAFVKPTGLAQQ</sequence>
<name>A0A9K3DBV1_9EUKA</name>
<dbReference type="EMBL" id="BDIP01010783">
    <property type="protein sequence ID" value="GIQ92868.1"/>
    <property type="molecule type" value="Genomic_DNA"/>
</dbReference>
<proteinExistence type="predicted"/>
<comment type="caution">
    <text evidence="2">The sequence shown here is derived from an EMBL/GenBank/DDBJ whole genome shotgun (WGS) entry which is preliminary data.</text>
</comment>
<organism evidence="2 3">
    <name type="scientific">Kipferlia bialata</name>
    <dbReference type="NCBI Taxonomy" id="797122"/>
    <lineage>
        <taxon>Eukaryota</taxon>
        <taxon>Metamonada</taxon>
        <taxon>Carpediemonas-like organisms</taxon>
        <taxon>Kipferlia</taxon>
    </lineage>
</organism>
<dbReference type="AlphaFoldDB" id="A0A9K3DBV1"/>
<feature type="non-terminal residue" evidence="2">
    <location>
        <position position="31"/>
    </location>
</feature>